<accession>A0A238C4V7</accession>
<evidence type="ECO:0000313" key="1">
    <source>
        <dbReference type="EMBL" id="OZC12497.1"/>
    </source>
</evidence>
<sequence length="62" mass="7175">MKTAANLIDVNSYFAFIYLDLNASSNLHFPSTQADLKRNTLIDFMMEYFSFSRRFCSCSTSE</sequence>
<dbReference type="Proteomes" id="UP000242913">
    <property type="component" value="Unassembled WGS sequence"/>
</dbReference>
<dbReference type="EMBL" id="KZ269977">
    <property type="protein sequence ID" value="OZC12497.1"/>
    <property type="molecule type" value="Genomic_DNA"/>
</dbReference>
<reference evidence="1 2" key="1">
    <citation type="submission" date="2015-12" db="EMBL/GenBank/DDBJ databases">
        <title>Draft genome of the nematode, Onchocerca flexuosa.</title>
        <authorList>
            <person name="Mitreva M."/>
        </authorList>
    </citation>
    <scope>NUCLEOTIDE SEQUENCE [LARGE SCALE GENOMIC DNA]</scope>
    <source>
        <strain evidence="1">Red Deer</strain>
    </source>
</reference>
<keyword evidence="2" id="KW-1185">Reference proteome</keyword>
<organism evidence="1 2">
    <name type="scientific">Onchocerca flexuosa</name>
    <dbReference type="NCBI Taxonomy" id="387005"/>
    <lineage>
        <taxon>Eukaryota</taxon>
        <taxon>Metazoa</taxon>
        <taxon>Ecdysozoa</taxon>
        <taxon>Nematoda</taxon>
        <taxon>Chromadorea</taxon>
        <taxon>Rhabditida</taxon>
        <taxon>Spirurina</taxon>
        <taxon>Spiruromorpha</taxon>
        <taxon>Filarioidea</taxon>
        <taxon>Onchocercidae</taxon>
        <taxon>Onchocerca</taxon>
    </lineage>
</organism>
<gene>
    <name evidence="1" type="ORF">X798_00128</name>
</gene>
<proteinExistence type="predicted"/>
<evidence type="ECO:0000313" key="2">
    <source>
        <dbReference type="Proteomes" id="UP000242913"/>
    </source>
</evidence>
<name>A0A238C4V7_9BILA</name>
<dbReference type="AlphaFoldDB" id="A0A238C4V7"/>
<protein>
    <submittedName>
        <fullName evidence="1">Uncharacterized protein</fullName>
    </submittedName>
</protein>